<feature type="region of interest" description="Disordered" evidence="1">
    <location>
        <begin position="1"/>
        <end position="25"/>
    </location>
</feature>
<dbReference type="SUPFAM" id="SSF55469">
    <property type="entry name" value="FMN-dependent nitroreductase-like"/>
    <property type="match status" value="1"/>
</dbReference>
<name>A0A328VEE5_9CHLR</name>
<evidence type="ECO:0000259" key="2">
    <source>
        <dbReference type="Pfam" id="PF00881"/>
    </source>
</evidence>
<reference evidence="3 4" key="1">
    <citation type="submission" date="2016-08" db="EMBL/GenBank/DDBJ databases">
        <title>Analysis of Carbohydrate Active Enzymes in Thermogemmatispora T81 Reveals Carbohydrate Degradation Ability.</title>
        <authorList>
            <person name="Tomazini A."/>
            <person name="Lal S."/>
            <person name="Stott M."/>
            <person name="Henrissat B."/>
            <person name="Polikarpov I."/>
            <person name="Sparling R."/>
            <person name="Levin D.B."/>
        </authorList>
    </citation>
    <scope>NUCLEOTIDE SEQUENCE [LARGE SCALE GENOMIC DNA]</scope>
    <source>
        <strain evidence="3 4">T81</strain>
    </source>
</reference>
<evidence type="ECO:0000313" key="3">
    <source>
        <dbReference type="EMBL" id="RAQ95897.1"/>
    </source>
</evidence>
<sequence length="329" mass="35749">MTINSKASGQVKTKSQDPAQEAPVAQKGNALSLPFMVNSTVSVDRCADATGFRTPSLRHRSLSVSHDQRVAETFLLNTRLCRHDHESEAGVQLYYTDTVTYMLANNGIETFDTTLIIPLPPPARLRLSLGDCLLRRRSRRLFTGDPVRLEGLSSLLFAAAGITGIGKAPVEQGEHTVDLFFRTTPSPGGLYGVDLYVVALNISGLERGIYGYDPLRSRLALLQGPDSVQAVLQAFAYPEEVISLSRACTLLIAIGRPWKVMRKYGSRGLRYLFIEVGQLAENVHLACTALGYGDVDIAGFYDDDLNEALGLDGLAQTVLHTIAVGIPAE</sequence>
<dbReference type="PANTHER" id="PTHR43745:SF2">
    <property type="entry name" value="NITROREDUCTASE MJ1384-RELATED"/>
    <property type="match status" value="1"/>
</dbReference>
<feature type="compositionally biased region" description="Polar residues" evidence="1">
    <location>
        <begin position="1"/>
        <end position="18"/>
    </location>
</feature>
<dbReference type="Pfam" id="PF00881">
    <property type="entry name" value="Nitroreductase"/>
    <property type="match status" value="1"/>
</dbReference>
<dbReference type="Gene3D" id="3.40.109.10">
    <property type="entry name" value="NADH Oxidase"/>
    <property type="match status" value="1"/>
</dbReference>
<dbReference type="NCBIfam" id="TIGR03605">
    <property type="entry name" value="antibiot_sagB"/>
    <property type="match status" value="1"/>
</dbReference>
<dbReference type="InterPro" id="IPR052544">
    <property type="entry name" value="Bacteriocin_Proc_Enz"/>
</dbReference>
<dbReference type="CDD" id="cd02142">
    <property type="entry name" value="McbC_SagB-like_oxidoreductase"/>
    <property type="match status" value="1"/>
</dbReference>
<dbReference type="PANTHER" id="PTHR43745">
    <property type="entry name" value="NITROREDUCTASE MJ1384-RELATED"/>
    <property type="match status" value="1"/>
</dbReference>
<proteinExistence type="predicted"/>
<evidence type="ECO:0000256" key="1">
    <source>
        <dbReference type="SAM" id="MobiDB-lite"/>
    </source>
</evidence>
<comment type="caution">
    <text evidence="3">The sequence shown here is derived from an EMBL/GenBank/DDBJ whole genome shotgun (WGS) entry which is preliminary data.</text>
</comment>
<evidence type="ECO:0000313" key="4">
    <source>
        <dbReference type="Proteomes" id="UP000248706"/>
    </source>
</evidence>
<accession>A0A328VEE5</accession>
<keyword evidence="4" id="KW-1185">Reference proteome</keyword>
<gene>
    <name evidence="3" type="ORF">A4R35_10150</name>
</gene>
<organism evidence="3 4">
    <name type="scientific">Thermogemmatispora tikiterensis</name>
    <dbReference type="NCBI Taxonomy" id="1825093"/>
    <lineage>
        <taxon>Bacteria</taxon>
        <taxon>Bacillati</taxon>
        <taxon>Chloroflexota</taxon>
        <taxon>Ktedonobacteria</taxon>
        <taxon>Thermogemmatisporales</taxon>
        <taxon>Thermogemmatisporaceae</taxon>
        <taxon>Thermogemmatispora</taxon>
    </lineage>
</organism>
<dbReference type="InterPro" id="IPR020051">
    <property type="entry name" value="SagB-type_dehydrogenase"/>
</dbReference>
<dbReference type="RefSeq" id="WP_112429027.1">
    <property type="nucleotide sequence ID" value="NZ_MCIF01000002.1"/>
</dbReference>
<dbReference type="EMBL" id="MCIF01000002">
    <property type="protein sequence ID" value="RAQ95897.1"/>
    <property type="molecule type" value="Genomic_DNA"/>
</dbReference>
<dbReference type="InterPro" id="IPR029479">
    <property type="entry name" value="Nitroreductase"/>
</dbReference>
<feature type="domain" description="Nitroreductase" evidence="2">
    <location>
        <begin position="134"/>
        <end position="325"/>
    </location>
</feature>
<dbReference type="InterPro" id="IPR000415">
    <property type="entry name" value="Nitroreductase-like"/>
</dbReference>
<protein>
    <recommendedName>
        <fullName evidence="2">Nitroreductase domain-containing protein</fullName>
    </recommendedName>
</protein>
<dbReference type="OrthoDB" id="9801593at2"/>
<dbReference type="Proteomes" id="UP000248706">
    <property type="component" value="Unassembled WGS sequence"/>
</dbReference>
<dbReference type="AlphaFoldDB" id="A0A328VEE5"/>
<dbReference type="GO" id="GO:0016491">
    <property type="term" value="F:oxidoreductase activity"/>
    <property type="evidence" value="ECO:0007669"/>
    <property type="project" value="InterPro"/>
</dbReference>